<evidence type="ECO:0000313" key="9">
    <source>
        <dbReference type="EMBL" id="VWB21992.1"/>
    </source>
</evidence>
<evidence type="ECO:0000256" key="2">
    <source>
        <dbReference type="ARBA" id="ARBA00009347"/>
    </source>
</evidence>
<reference evidence="9 10" key="1">
    <citation type="submission" date="2019-09" db="EMBL/GenBank/DDBJ databases">
        <authorList>
            <person name="Depoorter E."/>
        </authorList>
    </citation>
    <scope>NUCLEOTIDE SEQUENCE [LARGE SCALE GENOMIC DNA]</scope>
    <source>
        <strain evidence="9">LMG 24065</strain>
    </source>
</reference>
<dbReference type="Gene3D" id="2.40.110.10">
    <property type="entry name" value="Butyryl-CoA Dehydrogenase, subunit A, domain 2"/>
    <property type="match status" value="1"/>
</dbReference>
<dbReference type="InterPro" id="IPR009075">
    <property type="entry name" value="AcylCo_DH/oxidase_C"/>
</dbReference>
<evidence type="ECO:0000259" key="7">
    <source>
        <dbReference type="Pfam" id="PF02771"/>
    </source>
</evidence>
<dbReference type="Pfam" id="PF02771">
    <property type="entry name" value="Acyl-CoA_dh_N"/>
    <property type="match status" value="1"/>
</dbReference>
<dbReference type="InterPro" id="IPR006091">
    <property type="entry name" value="Acyl-CoA_Oxase/DH_mid-dom"/>
</dbReference>
<dbReference type="SUPFAM" id="SSF47203">
    <property type="entry name" value="Acyl-CoA dehydrogenase C-terminal domain-like"/>
    <property type="match status" value="1"/>
</dbReference>
<dbReference type="InterPro" id="IPR025878">
    <property type="entry name" value="Acyl-CoA_dh-like_C_dom"/>
</dbReference>
<protein>
    <submittedName>
        <fullName evidence="9">Acyl-CoA dehydrogenase</fullName>
    </submittedName>
</protein>
<evidence type="ECO:0000313" key="10">
    <source>
        <dbReference type="Proteomes" id="UP000494125"/>
    </source>
</evidence>
<dbReference type="Gene3D" id="1.20.140.10">
    <property type="entry name" value="Butyryl-CoA Dehydrogenase, subunit A, domain 3"/>
    <property type="match status" value="1"/>
</dbReference>
<evidence type="ECO:0000256" key="4">
    <source>
        <dbReference type="ARBA" id="ARBA00022827"/>
    </source>
</evidence>
<dbReference type="PANTHER" id="PTHR42803:SF3">
    <property type="entry name" value="ACYL-COA DEHYDROGENASE-RELATED"/>
    <property type="match status" value="1"/>
</dbReference>
<feature type="domain" description="Acyl-CoA oxidase/dehydrogenase middle" evidence="6">
    <location>
        <begin position="183"/>
        <end position="299"/>
    </location>
</feature>
<evidence type="ECO:0000256" key="1">
    <source>
        <dbReference type="ARBA" id="ARBA00001974"/>
    </source>
</evidence>
<dbReference type="GO" id="GO:0003995">
    <property type="term" value="F:acyl-CoA dehydrogenase activity"/>
    <property type="evidence" value="ECO:0007669"/>
    <property type="project" value="InterPro"/>
</dbReference>
<proteinExistence type="inferred from homology"/>
<dbReference type="PROSITE" id="PS00073">
    <property type="entry name" value="ACYL_COA_DH_2"/>
    <property type="match status" value="1"/>
</dbReference>
<dbReference type="Pfam" id="PF02770">
    <property type="entry name" value="Acyl-CoA_dh_M"/>
    <property type="match status" value="1"/>
</dbReference>
<dbReference type="GO" id="GO:0050660">
    <property type="term" value="F:flavin adenine dinucleotide binding"/>
    <property type="evidence" value="ECO:0007669"/>
    <property type="project" value="InterPro"/>
</dbReference>
<comment type="similarity">
    <text evidence="2">Belongs to the acyl-CoA dehydrogenase family.</text>
</comment>
<feature type="domain" description="Acyl-CoA dehydrogenase/oxidase C-terminal" evidence="5">
    <location>
        <begin position="322"/>
        <end position="491"/>
    </location>
</feature>
<dbReference type="EMBL" id="CABVPN010000003">
    <property type="protein sequence ID" value="VWB21992.1"/>
    <property type="molecule type" value="Genomic_DNA"/>
</dbReference>
<organism evidence="9 10">
    <name type="scientific">Burkholderia diffusa</name>
    <dbReference type="NCBI Taxonomy" id="488732"/>
    <lineage>
        <taxon>Bacteria</taxon>
        <taxon>Pseudomonadati</taxon>
        <taxon>Pseudomonadota</taxon>
        <taxon>Betaproteobacteria</taxon>
        <taxon>Burkholderiales</taxon>
        <taxon>Burkholderiaceae</taxon>
        <taxon>Burkholderia</taxon>
        <taxon>Burkholderia cepacia complex</taxon>
    </lineage>
</organism>
<dbReference type="Proteomes" id="UP000494125">
    <property type="component" value="Unassembled WGS sequence"/>
</dbReference>
<dbReference type="SUPFAM" id="SSF56645">
    <property type="entry name" value="Acyl-CoA dehydrogenase NM domain-like"/>
    <property type="match status" value="1"/>
</dbReference>
<dbReference type="InterPro" id="IPR009100">
    <property type="entry name" value="AcylCoA_DH/oxidase_NM_dom_sf"/>
</dbReference>
<dbReference type="AlphaFoldDB" id="A0A6P2HV15"/>
<dbReference type="InterPro" id="IPR052166">
    <property type="entry name" value="Diverse_Acyl-CoA_DH"/>
</dbReference>
<dbReference type="Pfam" id="PF12806">
    <property type="entry name" value="Acyl-CoA_dh_C"/>
    <property type="match status" value="1"/>
</dbReference>
<dbReference type="InterPro" id="IPR006089">
    <property type="entry name" value="Acyl-CoA_DH_CS"/>
</dbReference>
<dbReference type="InterPro" id="IPR046373">
    <property type="entry name" value="Acyl-CoA_Oxase/DH_mid-dom_sf"/>
</dbReference>
<keyword evidence="4" id="KW-0274">FAD</keyword>
<evidence type="ECO:0000259" key="8">
    <source>
        <dbReference type="Pfam" id="PF12806"/>
    </source>
</evidence>
<comment type="cofactor">
    <cofactor evidence="1">
        <name>FAD</name>
        <dbReference type="ChEBI" id="CHEBI:57692"/>
    </cofactor>
</comment>
<sequence>MERIDRAPADRAGRAGRVEGVAMSLLMSRRDLAFLLYDWLDADALAALPRYAEHSRETFDAVLDTSERIAADLFAPHAARGDREEPQFDGERVTLIPEVEPAVRAFADAGLIAAGQDEAFGGMRLPKLIEAASFLFFQAANIATAAYPFLTVANANLLLAHGSPAQIDAFARPELEGRFFGTMCLSEPQAGSSLSDIVTRADFERASPLGPRYRITGNKMWISGGEHELAENIVHLVLAKIPDEQGRLLPGTRGISLFIVPRYLPAEDGAAHGEHNDVVLAGLNHKMGYRGTTNCLLNFGEGTRHRPQGRAGAIGYLVGEPNHGLAYMFHMMNEARIGVGAGAVALGYTGYLHALDYARNRPQGRPLGPAGKDAAAPQMPIVAHPDVRRMLLAQKAYVEGGLALILYCARLVDEARAHGDAAVRAEAARLLDILTPIAKSWPSQWCLAANDLAIQVHGGYGYTRDYPVERLYRDNRLNPIHEGTHGIQALDLLGRKVGQDDGALLRTLDARIETTLERARAADGDTRVHADALAPRWARLVDVTRALAALGDPQVRLANASVYLEAFGHLVVAWLWLDVTLAARGRDDDFHDGKRAAARYFFRWELPKVDAQLDLLASVDTTTLDMRDAWF</sequence>
<feature type="domain" description="Acetyl-CoA dehydrogenase-like C-terminal" evidence="8">
    <location>
        <begin position="510"/>
        <end position="626"/>
    </location>
</feature>
<dbReference type="InterPro" id="IPR013786">
    <property type="entry name" value="AcylCoA_DH/ox_N"/>
</dbReference>
<dbReference type="Pfam" id="PF00441">
    <property type="entry name" value="Acyl-CoA_dh_1"/>
    <property type="match status" value="1"/>
</dbReference>
<accession>A0A6P2HV15</accession>
<feature type="domain" description="Acyl-CoA dehydrogenase/oxidase N-terminal" evidence="7">
    <location>
        <begin position="60"/>
        <end position="172"/>
    </location>
</feature>
<dbReference type="InterPro" id="IPR037069">
    <property type="entry name" value="AcylCoA_DH/ox_N_sf"/>
</dbReference>
<name>A0A6P2HV15_9BURK</name>
<keyword evidence="10" id="KW-1185">Reference proteome</keyword>
<evidence type="ECO:0000259" key="5">
    <source>
        <dbReference type="Pfam" id="PF00441"/>
    </source>
</evidence>
<evidence type="ECO:0000256" key="3">
    <source>
        <dbReference type="ARBA" id="ARBA00022630"/>
    </source>
</evidence>
<keyword evidence="3" id="KW-0285">Flavoprotein</keyword>
<gene>
    <name evidence="9" type="ORF">BDI24065_00874</name>
</gene>
<dbReference type="InterPro" id="IPR036250">
    <property type="entry name" value="AcylCo_DH-like_C"/>
</dbReference>
<evidence type="ECO:0000259" key="6">
    <source>
        <dbReference type="Pfam" id="PF02770"/>
    </source>
</evidence>
<dbReference type="Gene3D" id="1.10.540.10">
    <property type="entry name" value="Acyl-CoA dehydrogenase/oxidase, N-terminal domain"/>
    <property type="match status" value="1"/>
</dbReference>
<dbReference type="PANTHER" id="PTHR42803">
    <property type="entry name" value="ACYL-COA DEHYDROGENASE"/>
    <property type="match status" value="1"/>
</dbReference>